<evidence type="ECO:0000313" key="3">
    <source>
        <dbReference type="Proteomes" id="UP000738325"/>
    </source>
</evidence>
<feature type="compositionally biased region" description="Basic and acidic residues" evidence="1">
    <location>
        <begin position="240"/>
        <end position="258"/>
    </location>
</feature>
<sequence>MRPHPLDIPEIIALIGQFIPLWSFREDVYSRRSLIRDVFQPRDLLSAALVNRTFHQTLTPLLWQVYDDALVHNINPDESIDRHLDYPSHHVRIPPNILFAHCQHFRVFHNIFLVLTKTRHPLPLQHTWFLETCTHLRELTLSRRVKDELASELISRNPTLRLLSWECVDYIWPVMRQRNYDALSVLHKLETLHLGRFVIDHEKLCEAVLRRNAASLKELSFKDMVGFTSEEVWGSFSGRSHSDQEGERGSGQDGDHQRNNGSATSVSVAPGILLSKLKILRLDCKWGVSTISEDVFYIDGYPITNEEDEIALYADEDETQTDFNTIRSDNLALPGLLRCCPALESLSLRPHQDCDTDRVGRLLREYCPRLDTIKCVNPLSLFDNEAPMEDNHFVSVIQGCMPPPPPPPLLTTSSFSADDTDVSSGTEHKVRERGLKCFEMSLLWINTTIISALLVHASSLQVVELYFLGDGEINFENACRLLQYCPRLKRLGLRGQLAWKPLDGLLLFQHEWGCQQLESLCLDGFCDMEHGLSDYDEDEQEAQEGTQLTEHDQDYYLEQSQEQSGTIEEEMTDLGLVDAFSDSWSSASSNATAASSGKYRICMPGHWRIVGAWKTESRQFESSSESMFRRALFQRADSMPNLVHLGLNEMHYARDKPN</sequence>
<accession>A0A9P6R7Q8</accession>
<dbReference type="AlphaFoldDB" id="A0A9P6R7Q8"/>
<dbReference type="EMBL" id="JAAAIP010000858">
    <property type="protein sequence ID" value="KAG0311995.1"/>
    <property type="molecule type" value="Genomic_DNA"/>
</dbReference>
<evidence type="ECO:0000313" key="2">
    <source>
        <dbReference type="EMBL" id="KAG0311995.1"/>
    </source>
</evidence>
<name>A0A9P6R7Q8_9FUNG</name>
<dbReference type="OrthoDB" id="2379892at2759"/>
<dbReference type="Gene3D" id="3.80.10.10">
    <property type="entry name" value="Ribonuclease Inhibitor"/>
    <property type="match status" value="2"/>
</dbReference>
<feature type="region of interest" description="Disordered" evidence="1">
    <location>
        <begin position="236"/>
        <end position="264"/>
    </location>
</feature>
<dbReference type="InterPro" id="IPR032675">
    <property type="entry name" value="LRR_dom_sf"/>
</dbReference>
<organism evidence="2 3">
    <name type="scientific">Dissophora globulifera</name>
    <dbReference type="NCBI Taxonomy" id="979702"/>
    <lineage>
        <taxon>Eukaryota</taxon>
        <taxon>Fungi</taxon>
        <taxon>Fungi incertae sedis</taxon>
        <taxon>Mucoromycota</taxon>
        <taxon>Mortierellomycotina</taxon>
        <taxon>Mortierellomycetes</taxon>
        <taxon>Mortierellales</taxon>
        <taxon>Mortierellaceae</taxon>
        <taxon>Dissophora</taxon>
    </lineage>
</organism>
<evidence type="ECO:0008006" key="4">
    <source>
        <dbReference type="Google" id="ProtNLM"/>
    </source>
</evidence>
<dbReference type="Proteomes" id="UP000738325">
    <property type="component" value="Unassembled WGS sequence"/>
</dbReference>
<dbReference type="SUPFAM" id="SSF52047">
    <property type="entry name" value="RNI-like"/>
    <property type="match status" value="1"/>
</dbReference>
<proteinExistence type="predicted"/>
<gene>
    <name evidence="2" type="ORF">BGZ99_009789</name>
</gene>
<keyword evidence="3" id="KW-1185">Reference proteome</keyword>
<protein>
    <recommendedName>
        <fullName evidence="4">F-box domain-containing protein</fullName>
    </recommendedName>
</protein>
<evidence type="ECO:0000256" key="1">
    <source>
        <dbReference type="SAM" id="MobiDB-lite"/>
    </source>
</evidence>
<comment type="caution">
    <text evidence="2">The sequence shown here is derived from an EMBL/GenBank/DDBJ whole genome shotgun (WGS) entry which is preliminary data.</text>
</comment>
<reference evidence="2" key="1">
    <citation type="journal article" date="2020" name="Fungal Divers.">
        <title>Resolving the Mortierellaceae phylogeny through synthesis of multi-gene phylogenetics and phylogenomics.</title>
        <authorList>
            <person name="Vandepol N."/>
            <person name="Liber J."/>
            <person name="Desiro A."/>
            <person name="Na H."/>
            <person name="Kennedy M."/>
            <person name="Barry K."/>
            <person name="Grigoriev I.V."/>
            <person name="Miller A.N."/>
            <person name="O'Donnell K."/>
            <person name="Stajich J.E."/>
            <person name="Bonito G."/>
        </authorList>
    </citation>
    <scope>NUCLEOTIDE SEQUENCE</scope>
    <source>
        <strain evidence="2">REB-010B</strain>
    </source>
</reference>